<evidence type="ECO:0000256" key="1">
    <source>
        <dbReference type="ARBA" id="ARBA00006484"/>
    </source>
</evidence>
<evidence type="ECO:0000313" key="4">
    <source>
        <dbReference type="EMBL" id="MBS3680402.1"/>
    </source>
</evidence>
<evidence type="ECO:0000313" key="5">
    <source>
        <dbReference type="Proteomes" id="UP000681870"/>
    </source>
</evidence>
<dbReference type="PANTHER" id="PTHR44229">
    <property type="entry name" value="15-HYDROXYPROSTAGLANDIN DEHYDROGENASE [NAD(+)]"/>
    <property type="match status" value="1"/>
</dbReference>
<dbReference type="PRINTS" id="PR00081">
    <property type="entry name" value="GDHRDH"/>
</dbReference>
<dbReference type="Pfam" id="PF00106">
    <property type="entry name" value="adh_short"/>
    <property type="match status" value="1"/>
</dbReference>
<evidence type="ECO:0000256" key="2">
    <source>
        <dbReference type="ARBA" id="ARBA00023002"/>
    </source>
</evidence>
<sequence length="273" mass="30172">MSSNKMVAIVTGGASGIGKAICMELVENDVYVIIVDINESEGNKLEKELNEDRNRSRFVKVDVTSYSSVHECIHAVYAEFGRLDYLFNNAGIAMYGELDEMSITDWEDIIDINVWGVVYGTQIGYSIMKKQGFGYLVNTASAAGLGPSPISSAYATTKHAIVGLTTSLHYEAKEFGVNVTTLCPTFVDTPIFDKAKSFNINKSIMKKQLDKQKLMSPNKLAKITLNGVHKNKPVVCPMPLRNTMDIIFTIFPPLHNRLMDAVCKVSRKAKATE</sequence>
<comment type="similarity">
    <text evidence="1 3">Belongs to the short-chain dehydrogenases/reductases (SDR) family.</text>
</comment>
<organism evidence="4 5">
    <name type="scientific">Ornithinibacillus massiliensis</name>
    <dbReference type="NCBI Taxonomy" id="1944633"/>
    <lineage>
        <taxon>Bacteria</taxon>
        <taxon>Bacillati</taxon>
        <taxon>Bacillota</taxon>
        <taxon>Bacilli</taxon>
        <taxon>Bacillales</taxon>
        <taxon>Bacillaceae</taxon>
        <taxon>Ornithinibacillus</taxon>
    </lineage>
</organism>
<dbReference type="SUPFAM" id="SSF51735">
    <property type="entry name" value="NAD(P)-binding Rossmann-fold domains"/>
    <property type="match status" value="1"/>
</dbReference>
<name>A0ABS5MEQ6_9BACI</name>
<comment type="caution">
    <text evidence="4">The sequence shown here is derived from an EMBL/GenBank/DDBJ whole genome shotgun (WGS) entry which is preliminary data.</text>
</comment>
<dbReference type="CDD" id="cd05233">
    <property type="entry name" value="SDR_c"/>
    <property type="match status" value="1"/>
</dbReference>
<dbReference type="InterPro" id="IPR002347">
    <property type="entry name" value="SDR_fam"/>
</dbReference>
<evidence type="ECO:0000256" key="3">
    <source>
        <dbReference type="RuleBase" id="RU000363"/>
    </source>
</evidence>
<gene>
    <name evidence="4" type="ORF">KGF86_09250</name>
</gene>
<keyword evidence="5" id="KW-1185">Reference proteome</keyword>
<dbReference type="InterPro" id="IPR020904">
    <property type="entry name" value="Sc_DH/Rdtase_CS"/>
</dbReference>
<dbReference type="PRINTS" id="PR00080">
    <property type="entry name" value="SDRFAMILY"/>
</dbReference>
<dbReference type="EMBL" id="JAGXBY010000003">
    <property type="protein sequence ID" value="MBS3680402.1"/>
    <property type="molecule type" value="Genomic_DNA"/>
</dbReference>
<dbReference type="PANTHER" id="PTHR44229:SF4">
    <property type="entry name" value="15-HYDROXYPROSTAGLANDIN DEHYDROGENASE [NAD(+)]"/>
    <property type="match status" value="1"/>
</dbReference>
<protein>
    <submittedName>
        <fullName evidence="4">SDR family oxidoreductase</fullName>
    </submittedName>
</protein>
<reference evidence="4 5" key="1">
    <citation type="submission" date="2021-05" db="EMBL/GenBank/DDBJ databases">
        <title>Ornithinibacillus massiliensis sp. nov.</title>
        <authorList>
            <person name="Iwaza R."/>
            <person name="Lagier J.-C."/>
            <person name="Raoult D."/>
        </authorList>
    </citation>
    <scope>NUCLEOTIDE SEQUENCE [LARGE SCALE GENOMIC DNA]</scope>
    <source>
        <strain evidence="4 5">Marseille-P3601</strain>
    </source>
</reference>
<dbReference type="RefSeq" id="WP_211741666.1">
    <property type="nucleotide sequence ID" value="NZ_JAGXBY010000003.1"/>
</dbReference>
<dbReference type="Proteomes" id="UP000681870">
    <property type="component" value="Unassembled WGS sequence"/>
</dbReference>
<proteinExistence type="inferred from homology"/>
<dbReference type="PROSITE" id="PS00061">
    <property type="entry name" value="ADH_SHORT"/>
    <property type="match status" value="1"/>
</dbReference>
<dbReference type="Gene3D" id="3.40.50.720">
    <property type="entry name" value="NAD(P)-binding Rossmann-like Domain"/>
    <property type="match status" value="1"/>
</dbReference>
<dbReference type="InterPro" id="IPR036291">
    <property type="entry name" value="NAD(P)-bd_dom_sf"/>
</dbReference>
<accession>A0ABS5MEQ6</accession>
<keyword evidence="2" id="KW-0560">Oxidoreductase</keyword>